<evidence type="ECO:0000313" key="2">
    <source>
        <dbReference type="Proteomes" id="UP000029223"/>
    </source>
</evidence>
<protein>
    <submittedName>
        <fullName evidence="1">Uncharacterized protein</fullName>
    </submittedName>
</protein>
<keyword evidence="2" id="KW-1185">Reference proteome</keyword>
<sequence length="40" mass="4836">MASVDCKEEVEKRIEYDSTKYRQNNHGISENCFEFKFNVF</sequence>
<dbReference type="EMBL" id="BBMS01000063">
    <property type="protein sequence ID" value="GAL29375.1"/>
    <property type="molecule type" value="Genomic_DNA"/>
</dbReference>
<accession>A0ABQ0JM10</accession>
<name>A0ABQ0JM10_9VIBR</name>
<reference evidence="2" key="2">
    <citation type="submission" date="2014-09" db="EMBL/GenBank/DDBJ databases">
        <authorList>
            <consortium name="NBRP consortium"/>
            <person name="Sawabe T."/>
            <person name="Meirelles P."/>
            <person name="Nakanishi M."/>
            <person name="Sayaka M."/>
            <person name="Hattori M."/>
            <person name="Ohkuma M."/>
        </authorList>
    </citation>
    <scope>NUCLEOTIDE SEQUENCE [LARGE SCALE GENOMIC DNA]</scope>
    <source>
        <strain evidence="2">JCM 19239</strain>
    </source>
</reference>
<comment type="caution">
    <text evidence="1">The sequence shown here is derived from an EMBL/GenBank/DDBJ whole genome shotgun (WGS) entry which is preliminary data.</text>
</comment>
<proteinExistence type="predicted"/>
<dbReference type="Proteomes" id="UP000029223">
    <property type="component" value="Unassembled WGS sequence"/>
</dbReference>
<evidence type="ECO:0000313" key="1">
    <source>
        <dbReference type="EMBL" id="GAL29375.1"/>
    </source>
</evidence>
<reference evidence="2" key="1">
    <citation type="submission" date="2014-09" db="EMBL/GenBank/DDBJ databases">
        <title>Vibrio variabilis JCM 19239. (C206) whole genome shotgun sequence.</title>
        <authorList>
            <person name="Sawabe T."/>
            <person name="Meirelles P."/>
            <person name="Nakanishi M."/>
            <person name="Sayaka M."/>
            <person name="Hattori M."/>
            <person name="Ohkuma M."/>
        </authorList>
    </citation>
    <scope>NUCLEOTIDE SEQUENCE [LARGE SCALE GENOMIC DNA]</scope>
    <source>
        <strain evidence="2">JCM 19239</strain>
    </source>
</reference>
<gene>
    <name evidence="1" type="ORF">JCM19239_7102</name>
</gene>
<organism evidence="1 2">
    <name type="scientific">Vibrio variabilis</name>
    <dbReference type="NCBI Taxonomy" id="990271"/>
    <lineage>
        <taxon>Bacteria</taxon>
        <taxon>Pseudomonadati</taxon>
        <taxon>Pseudomonadota</taxon>
        <taxon>Gammaproteobacteria</taxon>
        <taxon>Vibrionales</taxon>
        <taxon>Vibrionaceae</taxon>
        <taxon>Vibrio</taxon>
    </lineage>
</organism>